<comment type="caution">
    <text evidence="5">The sequence shown here is derived from an EMBL/GenBank/DDBJ whole genome shotgun (WGS) entry which is preliminary data.</text>
</comment>
<accession>A0A8J5XIN3</accession>
<dbReference type="InterPro" id="IPR036394">
    <property type="entry name" value="Ribosomal_uL22_sf"/>
</dbReference>
<evidence type="ECO:0000256" key="2">
    <source>
        <dbReference type="ARBA" id="ARBA00022980"/>
    </source>
</evidence>
<keyword evidence="2 4" id="KW-0689">Ribosomal protein</keyword>
<dbReference type="Gene3D" id="3.90.470.10">
    <property type="entry name" value="Ribosomal protein L22/L17"/>
    <property type="match status" value="1"/>
</dbReference>
<dbReference type="GO" id="GO:0003735">
    <property type="term" value="F:structural constituent of ribosome"/>
    <property type="evidence" value="ECO:0007669"/>
    <property type="project" value="InterPro"/>
</dbReference>
<evidence type="ECO:0008006" key="7">
    <source>
        <dbReference type="Google" id="ProtNLM"/>
    </source>
</evidence>
<reference evidence="5" key="1">
    <citation type="submission" date="2021-05" db="EMBL/GenBank/DDBJ databases">
        <title>The genome of the haptophyte Pavlova lutheri (Diacronema luteri, Pavlovales) - a model for lipid biosynthesis in eukaryotic algae.</title>
        <authorList>
            <person name="Hulatt C.J."/>
            <person name="Posewitz M.C."/>
        </authorList>
    </citation>
    <scope>NUCLEOTIDE SEQUENCE</scope>
    <source>
        <strain evidence="5">NIVA-4/92</strain>
    </source>
</reference>
<dbReference type="GO" id="GO:0015934">
    <property type="term" value="C:large ribosomal subunit"/>
    <property type="evidence" value="ECO:0007669"/>
    <property type="project" value="InterPro"/>
</dbReference>
<dbReference type="Proteomes" id="UP000751190">
    <property type="component" value="Unassembled WGS sequence"/>
</dbReference>
<dbReference type="SUPFAM" id="SSF54843">
    <property type="entry name" value="Ribosomal protein L22"/>
    <property type="match status" value="1"/>
</dbReference>
<evidence type="ECO:0000256" key="3">
    <source>
        <dbReference type="ARBA" id="ARBA00023274"/>
    </source>
</evidence>
<dbReference type="InterPro" id="IPR047867">
    <property type="entry name" value="Ribosomal_uL22_bac/org-type"/>
</dbReference>
<dbReference type="EMBL" id="JAGTXO010000040">
    <property type="protein sequence ID" value="KAG8459505.1"/>
    <property type="molecule type" value="Genomic_DNA"/>
</dbReference>
<name>A0A8J5XIN3_DIALT</name>
<dbReference type="OrthoDB" id="416470at2759"/>
<dbReference type="InterPro" id="IPR001063">
    <property type="entry name" value="Ribosomal_uL22"/>
</dbReference>
<evidence type="ECO:0000313" key="6">
    <source>
        <dbReference type="Proteomes" id="UP000751190"/>
    </source>
</evidence>
<dbReference type="GO" id="GO:0006412">
    <property type="term" value="P:translation"/>
    <property type="evidence" value="ECO:0007669"/>
    <property type="project" value="InterPro"/>
</dbReference>
<protein>
    <recommendedName>
        <fullName evidence="7">50S ribosomal protein L22, chloroplastic</fullName>
    </recommendedName>
</protein>
<evidence type="ECO:0000256" key="4">
    <source>
        <dbReference type="RuleBase" id="RU004005"/>
    </source>
</evidence>
<dbReference type="Pfam" id="PF00237">
    <property type="entry name" value="Ribosomal_L22"/>
    <property type="match status" value="1"/>
</dbReference>
<keyword evidence="6" id="KW-1185">Reference proteome</keyword>
<sequence length="151" mass="17068">MKTSAQKVAVVARLVNVRGLSVQAAVGHLKFLPQKAAVLLRGVLDLALRRGPLENDMDPNRMVIDSLWTGRSTYLKRADYKAKGRVGLIKKPRTNLYARVCEVPEKAVNSFRLKLKNGVPDRAAYRRERRAARPPFVRAHQQPRATFWPLS</sequence>
<proteinExistence type="inferred from homology"/>
<comment type="similarity">
    <text evidence="1 4">Belongs to the universal ribosomal protein uL22 family.</text>
</comment>
<organism evidence="5 6">
    <name type="scientific">Diacronema lutheri</name>
    <name type="common">Unicellular marine alga</name>
    <name type="synonym">Monochrysis lutheri</name>
    <dbReference type="NCBI Taxonomy" id="2081491"/>
    <lineage>
        <taxon>Eukaryota</taxon>
        <taxon>Haptista</taxon>
        <taxon>Haptophyta</taxon>
        <taxon>Pavlovophyceae</taxon>
        <taxon>Pavlovales</taxon>
        <taxon>Pavlovaceae</taxon>
        <taxon>Diacronema</taxon>
    </lineage>
</organism>
<dbReference type="PANTHER" id="PTHR13501:SF8">
    <property type="entry name" value="LARGE RIBOSOMAL SUBUNIT PROTEIN UL22M"/>
    <property type="match status" value="1"/>
</dbReference>
<dbReference type="AlphaFoldDB" id="A0A8J5XIN3"/>
<dbReference type="PANTHER" id="PTHR13501">
    <property type="entry name" value="CHLOROPLAST 50S RIBOSOMAL PROTEIN L22-RELATED"/>
    <property type="match status" value="1"/>
</dbReference>
<gene>
    <name evidence="5" type="ORF">KFE25_012840</name>
</gene>
<evidence type="ECO:0000313" key="5">
    <source>
        <dbReference type="EMBL" id="KAG8459505.1"/>
    </source>
</evidence>
<evidence type="ECO:0000256" key="1">
    <source>
        <dbReference type="ARBA" id="ARBA00009451"/>
    </source>
</evidence>
<keyword evidence="3 4" id="KW-0687">Ribonucleoprotein</keyword>